<dbReference type="InterPro" id="IPR011992">
    <property type="entry name" value="EF-hand-dom_pair"/>
</dbReference>
<keyword evidence="3" id="KW-0599">Photoprotein</keyword>
<name>A0A7M5XCS1_9CNID</name>
<evidence type="ECO:0000256" key="3">
    <source>
        <dbReference type="ARBA" id="ARBA00023262"/>
    </source>
</evidence>
<feature type="domain" description="EF-hand" evidence="5">
    <location>
        <begin position="327"/>
        <end position="362"/>
    </location>
</feature>
<evidence type="ECO:0000313" key="7">
    <source>
        <dbReference type="Proteomes" id="UP000594262"/>
    </source>
</evidence>
<evidence type="ECO:0000256" key="4">
    <source>
        <dbReference type="SAM" id="MobiDB-lite"/>
    </source>
</evidence>
<dbReference type="InterPro" id="IPR011011">
    <property type="entry name" value="Znf_FYVE_PHD"/>
</dbReference>
<evidence type="ECO:0000313" key="6">
    <source>
        <dbReference type="EnsemblMetazoa" id="CLYHEMP021294.1"/>
    </source>
</evidence>
<protein>
    <recommendedName>
        <fullName evidence="5">EF-hand domain-containing protein</fullName>
    </recommendedName>
</protein>
<dbReference type="GeneID" id="136803143"/>
<dbReference type="GO" id="GO:0005509">
    <property type="term" value="F:calcium ion binding"/>
    <property type="evidence" value="ECO:0007669"/>
    <property type="project" value="InterPro"/>
</dbReference>
<dbReference type="InterPro" id="IPR002048">
    <property type="entry name" value="EF_hand_dom"/>
</dbReference>
<keyword evidence="2" id="KW-0455">Luminescence</keyword>
<evidence type="ECO:0000259" key="5">
    <source>
        <dbReference type="PROSITE" id="PS50222"/>
    </source>
</evidence>
<dbReference type="SUPFAM" id="SSF47473">
    <property type="entry name" value="EF-hand"/>
    <property type="match status" value="1"/>
</dbReference>
<dbReference type="InterPro" id="IPR013083">
    <property type="entry name" value="Znf_RING/FYVE/PHD"/>
</dbReference>
<dbReference type="RefSeq" id="XP_066915993.1">
    <property type="nucleotide sequence ID" value="XM_067059892.1"/>
</dbReference>
<dbReference type="Pfam" id="PF16744">
    <property type="entry name" value="zf-RING_15"/>
    <property type="match status" value="1"/>
</dbReference>
<dbReference type="PROSITE" id="PS50222">
    <property type="entry name" value="EF_HAND_2"/>
    <property type="match status" value="1"/>
</dbReference>
<proteinExistence type="inferred from homology"/>
<dbReference type="InterPro" id="IPR031946">
    <property type="entry name" value="KIAA1045_Zf_RING"/>
</dbReference>
<keyword evidence="7" id="KW-1185">Reference proteome</keyword>
<organism evidence="6 7">
    <name type="scientific">Clytia hemisphaerica</name>
    <dbReference type="NCBI Taxonomy" id="252671"/>
    <lineage>
        <taxon>Eukaryota</taxon>
        <taxon>Metazoa</taxon>
        <taxon>Cnidaria</taxon>
        <taxon>Hydrozoa</taxon>
        <taxon>Hydroidolina</taxon>
        <taxon>Leptothecata</taxon>
        <taxon>Obeliida</taxon>
        <taxon>Clytiidae</taxon>
        <taxon>Clytia</taxon>
    </lineage>
</organism>
<dbReference type="GO" id="GO:0008218">
    <property type="term" value="P:bioluminescence"/>
    <property type="evidence" value="ECO:0007669"/>
    <property type="project" value="UniProtKB-KW"/>
</dbReference>
<evidence type="ECO:0000256" key="1">
    <source>
        <dbReference type="ARBA" id="ARBA00007828"/>
    </source>
</evidence>
<evidence type="ECO:0000256" key="2">
    <source>
        <dbReference type="ARBA" id="ARBA00023223"/>
    </source>
</evidence>
<reference evidence="6" key="1">
    <citation type="submission" date="2021-01" db="UniProtKB">
        <authorList>
            <consortium name="EnsemblMetazoa"/>
        </authorList>
    </citation>
    <scope>IDENTIFICATION</scope>
</reference>
<dbReference type="EnsemblMetazoa" id="CLYHEMT021294.1">
    <property type="protein sequence ID" value="CLYHEMP021294.1"/>
    <property type="gene ID" value="CLYHEMG021294"/>
</dbReference>
<accession>A0A7M5XCS1</accession>
<dbReference type="OrthoDB" id="9978298at2759"/>
<comment type="similarity">
    <text evidence="1">Belongs to the aequorin family.</text>
</comment>
<dbReference type="Gene3D" id="1.10.238.10">
    <property type="entry name" value="EF-hand"/>
    <property type="match status" value="1"/>
</dbReference>
<dbReference type="Gene3D" id="3.30.40.10">
    <property type="entry name" value="Zinc/RING finger domain, C3HC4 (zinc finger)"/>
    <property type="match status" value="1"/>
</dbReference>
<feature type="region of interest" description="Disordered" evidence="4">
    <location>
        <begin position="1"/>
        <end position="22"/>
    </location>
</feature>
<dbReference type="AlphaFoldDB" id="A0A7M5XCS1"/>
<dbReference type="SUPFAM" id="SSF57903">
    <property type="entry name" value="FYVE/PHD zinc finger"/>
    <property type="match status" value="1"/>
</dbReference>
<dbReference type="Proteomes" id="UP000594262">
    <property type="component" value="Unplaced"/>
</dbReference>
<sequence>MGCEISTHNRVDDVSSTTTESEVEKGGVKQRLFLIPRDPIQYSNQPPSVQKFLNPTRYKRDEEVYINRTIEPDVVGERIAITDEEKPVLYQLEKERRQKVWEYRPGVEIPKYRKNEEDRWNHNTRKHKMKAQYTHLKPDMNCFLCGVYTNTKTYPCRVCLRSFHDACLQKFGKLDPVSRALMVNQAETEEGWSCFNCDNLVLELFEDEVAELQQLAHKCNLNPETDTDITKEEYIEFRSKQFESEKVVDKVTEEEEIRAKQEINDCLWSRNFVKITEEEMIRAKQEFWILDSKKTGSLGMRDFLNHEAIKKLAKRPQKDLVNLLSEKEIYDLEMTFRELDKDGDGMITAEEAQLVYTRWLKNLLVVSEGILPRTINAPIFVDDERKIGDATQAPVVQGADRGSGYVTWQEYLLDQAIYALASRLNKPAVHVVVNELEMKKPVGERKVVFAADNENIRIMHARIQAQQVADVGLTLDPVVTGPFRAAGLPEVTDERDIGQVATEQVLVHR</sequence>